<comment type="caution">
    <text evidence="2">The sequence shown here is derived from an EMBL/GenBank/DDBJ whole genome shotgun (WGS) entry which is preliminary data.</text>
</comment>
<keyword evidence="1" id="KW-0732">Signal</keyword>
<accession>A0A2G1QSC2</accession>
<sequence>MAFATLAAASASLPATASADSCWDHNGSVMRLQAEGNRRWFTYERPKGSLRAAGVRRGTLLFNGRKSGDWYSGTARRFSRHCPGDPLEYHVEGPVSRSQTRVTVRGTREIYDQCEPTGEYTEDTLVFTYLRQC</sequence>
<evidence type="ECO:0000313" key="2">
    <source>
        <dbReference type="EMBL" id="PHP68379.1"/>
    </source>
</evidence>
<keyword evidence="3" id="KW-1185">Reference proteome</keyword>
<dbReference type="EMBL" id="PDVP01000002">
    <property type="protein sequence ID" value="PHP68379.1"/>
    <property type="molecule type" value="Genomic_DNA"/>
</dbReference>
<feature type="signal peptide" evidence="1">
    <location>
        <begin position="1"/>
        <end position="19"/>
    </location>
</feature>
<proteinExistence type="predicted"/>
<gene>
    <name evidence="2" type="ORF">CSC94_04085</name>
</gene>
<reference evidence="2 3" key="1">
    <citation type="submission" date="2017-10" db="EMBL/GenBank/DDBJ databases">
        <title>Sedimentibacterium mangrovi gen. nov., sp. nov., a novel member of family Phyllobacteriacea isolated from mangrove sediment.</title>
        <authorList>
            <person name="Liao H."/>
            <person name="Tian Y."/>
        </authorList>
    </citation>
    <scope>NUCLEOTIDE SEQUENCE [LARGE SCALE GENOMIC DNA]</scope>
    <source>
        <strain evidence="2 3">X9-2-2</strain>
    </source>
</reference>
<feature type="chain" id="PRO_5013941506" evidence="1">
    <location>
        <begin position="20"/>
        <end position="133"/>
    </location>
</feature>
<name>A0A2G1QSC2_9HYPH</name>
<evidence type="ECO:0000313" key="3">
    <source>
        <dbReference type="Proteomes" id="UP000221168"/>
    </source>
</evidence>
<dbReference type="Proteomes" id="UP000221168">
    <property type="component" value="Unassembled WGS sequence"/>
</dbReference>
<organism evidence="2 3">
    <name type="scientific">Zhengella mangrovi</name>
    <dbReference type="NCBI Taxonomy" id="1982044"/>
    <lineage>
        <taxon>Bacteria</taxon>
        <taxon>Pseudomonadati</taxon>
        <taxon>Pseudomonadota</taxon>
        <taxon>Alphaproteobacteria</taxon>
        <taxon>Hyphomicrobiales</taxon>
        <taxon>Notoacmeibacteraceae</taxon>
        <taxon>Zhengella</taxon>
    </lineage>
</organism>
<protein>
    <submittedName>
        <fullName evidence="2">Uncharacterized protein</fullName>
    </submittedName>
</protein>
<dbReference type="OrthoDB" id="8611435at2"/>
<dbReference type="AlphaFoldDB" id="A0A2G1QSC2"/>
<evidence type="ECO:0000256" key="1">
    <source>
        <dbReference type="SAM" id="SignalP"/>
    </source>
</evidence>